<dbReference type="RefSeq" id="XP_024708751.1">
    <property type="nucleotide sequence ID" value="XM_024846340.1"/>
</dbReference>
<dbReference type="STRING" id="1392250.A0A2I2GKS5"/>
<accession>A0A2I2GKS5</accession>
<dbReference type="EMBL" id="MSFO01000002">
    <property type="protein sequence ID" value="PLB53449.1"/>
    <property type="molecule type" value="Genomic_DNA"/>
</dbReference>
<keyword evidence="3" id="KW-1185">Reference proteome</keyword>
<dbReference type="PANTHER" id="PTHR34310:SF9">
    <property type="entry name" value="BLR5716 PROTEIN"/>
    <property type="match status" value="1"/>
</dbReference>
<dbReference type="OrthoDB" id="18996at2759"/>
<organism evidence="2 3">
    <name type="scientific">Aspergillus steynii IBT 23096</name>
    <dbReference type="NCBI Taxonomy" id="1392250"/>
    <lineage>
        <taxon>Eukaryota</taxon>
        <taxon>Fungi</taxon>
        <taxon>Dikarya</taxon>
        <taxon>Ascomycota</taxon>
        <taxon>Pezizomycotina</taxon>
        <taxon>Eurotiomycetes</taxon>
        <taxon>Eurotiomycetidae</taxon>
        <taxon>Eurotiales</taxon>
        <taxon>Aspergillaceae</taxon>
        <taxon>Aspergillus</taxon>
        <taxon>Aspergillus subgen. Circumdati</taxon>
    </lineage>
</organism>
<dbReference type="GeneID" id="36554039"/>
<proteinExistence type="predicted"/>
<dbReference type="Proteomes" id="UP000234275">
    <property type="component" value="Unassembled WGS sequence"/>
</dbReference>
<dbReference type="InterPro" id="IPR038694">
    <property type="entry name" value="DUF427_sf"/>
</dbReference>
<feature type="domain" description="DUF427" evidence="1">
    <location>
        <begin position="132"/>
        <end position="226"/>
    </location>
</feature>
<dbReference type="InterPro" id="IPR007361">
    <property type="entry name" value="DUF427"/>
</dbReference>
<evidence type="ECO:0000259" key="1">
    <source>
        <dbReference type="Pfam" id="PF04248"/>
    </source>
</evidence>
<evidence type="ECO:0000313" key="2">
    <source>
        <dbReference type="EMBL" id="PLB53449.1"/>
    </source>
</evidence>
<comment type="caution">
    <text evidence="2">The sequence shown here is derived from an EMBL/GenBank/DDBJ whole genome shotgun (WGS) entry which is preliminary data.</text>
</comment>
<gene>
    <name evidence="2" type="ORF">P170DRAFT_400688</name>
</gene>
<dbReference type="Pfam" id="PF04248">
    <property type="entry name" value="NTP_transf_9"/>
    <property type="match status" value="2"/>
</dbReference>
<evidence type="ECO:0000313" key="3">
    <source>
        <dbReference type="Proteomes" id="UP000234275"/>
    </source>
</evidence>
<dbReference type="PANTHER" id="PTHR34310">
    <property type="entry name" value="DUF427 DOMAIN PROTEIN (AFU_ORTHOLOGUE AFUA_3G02220)"/>
    <property type="match status" value="1"/>
</dbReference>
<dbReference type="Gene3D" id="2.170.150.40">
    <property type="entry name" value="Domain of unknown function (DUF427)"/>
    <property type="match status" value="2"/>
</dbReference>
<feature type="domain" description="DUF427" evidence="1">
    <location>
        <begin position="18"/>
        <end position="83"/>
    </location>
</feature>
<protein>
    <submittedName>
        <fullName evidence="2">DUF427-domain-containing protein</fullName>
    </submittedName>
</protein>
<dbReference type="VEuPathDB" id="FungiDB:P170DRAFT_400688"/>
<dbReference type="AlphaFoldDB" id="A0A2I2GKS5"/>
<reference evidence="2 3" key="1">
    <citation type="submission" date="2016-12" db="EMBL/GenBank/DDBJ databases">
        <title>The genomes of Aspergillus section Nigri reveals drivers in fungal speciation.</title>
        <authorList>
            <consortium name="DOE Joint Genome Institute"/>
            <person name="Vesth T.C."/>
            <person name="Nybo J."/>
            <person name="Theobald S."/>
            <person name="Brandl J."/>
            <person name="Frisvad J.C."/>
            <person name="Nielsen K.F."/>
            <person name="Lyhne E.K."/>
            <person name="Kogle M.E."/>
            <person name="Kuo A."/>
            <person name="Riley R."/>
            <person name="Clum A."/>
            <person name="Nolan M."/>
            <person name="Lipzen A."/>
            <person name="Salamov A."/>
            <person name="Henrissat B."/>
            <person name="Wiebenga A."/>
            <person name="De Vries R.P."/>
            <person name="Grigoriev I.V."/>
            <person name="Mortensen U.H."/>
            <person name="Andersen M.R."/>
            <person name="Baker S.E."/>
        </authorList>
    </citation>
    <scope>NUCLEOTIDE SEQUENCE [LARGE SCALE GENOMIC DNA]</scope>
    <source>
        <strain evidence="2 3">IBT 23096</strain>
    </source>
</reference>
<name>A0A2I2GKS5_9EURO</name>
<sequence length="245" mass="27914">MPPPFPPPGYSEDIVRRVRVVFNGQYVVDSPEPKLVWEHPYYPVYYFPANDIRQQYLANERSDPSGNKIYDLVVDGKTSSDAAIVMNSGSFTGYVKVGTDKADAWFEEDERVYSHPKDPYKRIQILQSSKHVRVEVDGVELANTNHPKLLYETGLPVRTYIPTTDVRLDRLIPDKELTTSCPYKGDASYYIVKLPSGEEKKGLAWWYKLPTAESADIRGHVAFYDEKVDVSVDGVKKDRPVTKFS</sequence>